<dbReference type="Proteomes" id="UP000054560">
    <property type="component" value="Unassembled WGS sequence"/>
</dbReference>
<name>A0A0L0GDI6_9EUKA</name>
<accession>A0A0L0GDI6</accession>
<sequence length="108" mass="11580">MHSPPSDATVPNFTVGYTACPQPLTSSYSLPQPVRHHSETEPAGAHDRAGKGHGVTYNTRGDDDNTHEATGSSHTNTDDKHVSASNKNIGIGETRADANNRREDACER</sequence>
<feature type="compositionally biased region" description="Basic and acidic residues" evidence="1">
    <location>
        <begin position="36"/>
        <end position="50"/>
    </location>
</feature>
<evidence type="ECO:0000313" key="2">
    <source>
        <dbReference type="EMBL" id="KNC86956.1"/>
    </source>
</evidence>
<evidence type="ECO:0000256" key="1">
    <source>
        <dbReference type="SAM" id="MobiDB-lite"/>
    </source>
</evidence>
<feature type="region of interest" description="Disordered" evidence="1">
    <location>
        <begin position="1"/>
        <end position="108"/>
    </location>
</feature>
<proteinExistence type="predicted"/>
<dbReference type="GeneID" id="25901411"/>
<reference evidence="2 3" key="1">
    <citation type="submission" date="2011-02" db="EMBL/GenBank/DDBJ databases">
        <title>The Genome Sequence of Sphaeroforma arctica JP610.</title>
        <authorList>
            <consortium name="The Broad Institute Genome Sequencing Platform"/>
            <person name="Russ C."/>
            <person name="Cuomo C."/>
            <person name="Young S.K."/>
            <person name="Zeng Q."/>
            <person name="Gargeya S."/>
            <person name="Alvarado L."/>
            <person name="Berlin A."/>
            <person name="Chapman S.B."/>
            <person name="Chen Z."/>
            <person name="Freedman E."/>
            <person name="Gellesch M."/>
            <person name="Goldberg J."/>
            <person name="Griggs A."/>
            <person name="Gujja S."/>
            <person name="Heilman E."/>
            <person name="Heiman D."/>
            <person name="Howarth C."/>
            <person name="Mehta T."/>
            <person name="Neiman D."/>
            <person name="Pearson M."/>
            <person name="Roberts A."/>
            <person name="Saif S."/>
            <person name="Shea T."/>
            <person name="Shenoy N."/>
            <person name="Sisk P."/>
            <person name="Stolte C."/>
            <person name="Sykes S."/>
            <person name="White J."/>
            <person name="Yandava C."/>
            <person name="Burger G."/>
            <person name="Gray M.W."/>
            <person name="Holland P.W.H."/>
            <person name="King N."/>
            <person name="Lang F.B.F."/>
            <person name="Roger A.J."/>
            <person name="Ruiz-Trillo I."/>
            <person name="Haas B."/>
            <person name="Nusbaum C."/>
            <person name="Birren B."/>
        </authorList>
    </citation>
    <scope>NUCLEOTIDE SEQUENCE [LARGE SCALE GENOMIC DNA]</scope>
    <source>
        <strain evidence="2 3">JP610</strain>
    </source>
</reference>
<protein>
    <submittedName>
        <fullName evidence="2">Uncharacterized protein</fullName>
    </submittedName>
</protein>
<evidence type="ECO:0000313" key="3">
    <source>
        <dbReference type="Proteomes" id="UP000054560"/>
    </source>
</evidence>
<feature type="compositionally biased region" description="Basic and acidic residues" evidence="1">
    <location>
        <begin position="94"/>
        <end position="108"/>
    </location>
</feature>
<dbReference type="EMBL" id="KQ241628">
    <property type="protein sequence ID" value="KNC86956.1"/>
    <property type="molecule type" value="Genomic_DNA"/>
</dbReference>
<keyword evidence="3" id="KW-1185">Reference proteome</keyword>
<dbReference type="RefSeq" id="XP_014160858.1">
    <property type="nucleotide sequence ID" value="XM_014305383.1"/>
</dbReference>
<dbReference type="AlphaFoldDB" id="A0A0L0GDI6"/>
<gene>
    <name evidence="2" type="ORF">SARC_00907</name>
</gene>
<organism evidence="2 3">
    <name type="scientific">Sphaeroforma arctica JP610</name>
    <dbReference type="NCBI Taxonomy" id="667725"/>
    <lineage>
        <taxon>Eukaryota</taxon>
        <taxon>Ichthyosporea</taxon>
        <taxon>Ichthyophonida</taxon>
        <taxon>Sphaeroforma</taxon>
    </lineage>
</organism>